<evidence type="ECO:0000256" key="7">
    <source>
        <dbReference type="ARBA" id="ARBA00023224"/>
    </source>
</evidence>
<keyword evidence="2 8" id="KW-0812">Transmembrane</keyword>
<dbReference type="SUPFAM" id="SSF81321">
    <property type="entry name" value="Family A G protein-coupled receptor-like"/>
    <property type="match status" value="1"/>
</dbReference>
<evidence type="ECO:0000256" key="6">
    <source>
        <dbReference type="ARBA" id="ARBA00023170"/>
    </source>
</evidence>
<dbReference type="PROSITE" id="PS00237">
    <property type="entry name" value="G_PROTEIN_RECEP_F1_1"/>
    <property type="match status" value="1"/>
</dbReference>
<keyword evidence="5 10" id="KW-0472">Membrane</keyword>
<evidence type="ECO:0000256" key="4">
    <source>
        <dbReference type="ARBA" id="ARBA00023040"/>
    </source>
</evidence>
<feature type="transmembrane region" description="Helical" evidence="10">
    <location>
        <begin position="129"/>
        <end position="152"/>
    </location>
</feature>
<dbReference type="PANTHER" id="PTHR45695">
    <property type="entry name" value="LEUCOKININ RECEPTOR-RELATED"/>
    <property type="match status" value="1"/>
</dbReference>
<dbReference type="GeneID" id="100374122"/>
<keyword evidence="3 10" id="KW-1133">Transmembrane helix</keyword>
<evidence type="ECO:0000256" key="8">
    <source>
        <dbReference type="RuleBase" id="RU000688"/>
    </source>
</evidence>
<protein>
    <submittedName>
        <fullName evidence="13">Neuropeptide FF receptor 2-like</fullName>
    </submittedName>
</protein>
<dbReference type="PANTHER" id="PTHR45695:SF9">
    <property type="entry name" value="LEUCOKININ RECEPTOR"/>
    <property type="match status" value="1"/>
</dbReference>
<dbReference type="Gene3D" id="1.20.1070.10">
    <property type="entry name" value="Rhodopsin 7-helix transmembrane proteins"/>
    <property type="match status" value="1"/>
</dbReference>
<keyword evidence="12" id="KW-1185">Reference proteome</keyword>
<sequence length="291" mass="33837">MAASNVRTDVQSIEDSEFENLIRTIYYIEEFIYYTHRVDEQWTSRCASVFSLVGIAIDRYRAIVTPLEPKLTRSHAAGIISVVWIASLGYSARKPALLDVVPFTWYNVTILACYVPYGWKAELSRLFHLVDFLVMYLIPLIIMTGLYIAMIVSLRKKGPTNLSNRNKRKAIKMLMLVVLSFALSWLPHYILLLYWNFTDYEDIPMGMKKGAWVMRHIEAFSYNSNSWTNPCLYAYFNENFRKEFYRMFPCLEKCLKGNKIVPKTSKSSQEPNTLQTRATVQEPNAINLNQK</sequence>
<reference evidence="13" key="1">
    <citation type="submission" date="2025-08" db="UniProtKB">
        <authorList>
            <consortium name="RefSeq"/>
        </authorList>
    </citation>
    <scope>IDENTIFICATION</scope>
    <source>
        <tissue evidence="13">Testes</tissue>
    </source>
</reference>
<evidence type="ECO:0000259" key="11">
    <source>
        <dbReference type="PROSITE" id="PS50262"/>
    </source>
</evidence>
<evidence type="ECO:0000313" key="13">
    <source>
        <dbReference type="RefSeq" id="XP_006817177.1"/>
    </source>
</evidence>
<evidence type="ECO:0000256" key="1">
    <source>
        <dbReference type="ARBA" id="ARBA00004141"/>
    </source>
</evidence>
<feature type="transmembrane region" description="Helical" evidence="10">
    <location>
        <begin position="173"/>
        <end position="195"/>
    </location>
</feature>
<dbReference type="InterPro" id="IPR000276">
    <property type="entry name" value="GPCR_Rhodpsn"/>
</dbReference>
<keyword evidence="6 8" id="KW-0675">Receptor</keyword>
<gene>
    <name evidence="13" type="primary">LOC100374122</name>
</gene>
<evidence type="ECO:0000256" key="9">
    <source>
        <dbReference type="SAM" id="MobiDB-lite"/>
    </source>
</evidence>
<evidence type="ECO:0000256" key="5">
    <source>
        <dbReference type="ARBA" id="ARBA00023136"/>
    </source>
</evidence>
<evidence type="ECO:0000256" key="2">
    <source>
        <dbReference type="ARBA" id="ARBA00022692"/>
    </source>
</evidence>
<evidence type="ECO:0000313" key="12">
    <source>
        <dbReference type="Proteomes" id="UP000694865"/>
    </source>
</evidence>
<feature type="compositionally biased region" description="Polar residues" evidence="9">
    <location>
        <begin position="264"/>
        <end position="291"/>
    </location>
</feature>
<dbReference type="RefSeq" id="XP_006817177.1">
    <property type="nucleotide sequence ID" value="XM_006817114.1"/>
</dbReference>
<keyword evidence="4 8" id="KW-0297">G-protein coupled receptor</keyword>
<dbReference type="PRINTS" id="PR00237">
    <property type="entry name" value="GPCRRHODOPSN"/>
</dbReference>
<dbReference type="Pfam" id="PF00001">
    <property type="entry name" value="7tm_1"/>
    <property type="match status" value="1"/>
</dbReference>
<dbReference type="PROSITE" id="PS50262">
    <property type="entry name" value="G_PROTEIN_RECEP_F1_2"/>
    <property type="match status" value="1"/>
</dbReference>
<comment type="similarity">
    <text evidence="8">Belongs to the G-protein coupled receptor 1 family.</text>
</comment>
<proteinExistence type="inferred from homology"/>
<feature type="domain" description="G-protein coupled receptors family 1 profile" evidence="11">
    <location>
        <begin position="47"/>
        <end position="233"/>
    </location>
</feature>
<feature type="transmembrane region" description="Helical" evidence="10">
    <location>
        <begin position="97"/>
        <end position="117"/>
    </location>
</feature>
<organism evidence="12 13">
    <name type="scientific">Saccoglossus kowalevskii</name>
    <name type="common">Acorn worm</name>
    <dbReference type="NCBI Taxonomy" id="10224"/>
    <lineage>
        <taxon>Eukaryota</taxon>
        <taxon>Metazoa</taxon>
        <taxon>Hemichordata</taxon>
        <taxon>Enteropneusta</taxon>
        <taxon>Harrimaniidae</taxon>
        <taxon>Saccoglossus</taxon>
    </lineage>
</organism>
<accession>A0ABM0MAY6</accession>
<name>A0ABM0MAY6_SACKO</name>
<evidence type="ECO:0000256" key="10">
    <source>
        <dbReference type="SAM" id="Phobius"/>
    </source>
</evidence>
<evidence type="ECO:0000256" key="3">
    <source>
        <dbReference type="ARBA" id="ARBA00022989"/>
    </source>
</evidence>
<dbReference type="InterPro" id="IPR017452">
    <property type="entry name" value="GPCR_Rhodpsn_7TM"/>
</dbReference>
<keyword evidence="7 8" id="KW-0807">Transducer</keyword>
<feature type="region of interest" description="Disordered" evidence="9">
    <location>
        <begin position="262"/>
        <end position="291"/>
    </location>
</feature>
<comment type="subcellular location">
    <subcellularLocation>
        <location evidence="1">Membrane</location>
        <topology evidence="1">Multi-pass membrane protein</topology>
    </subcellularLocation>
</comment>
<dbReference type="Proteomes" id="UP000694865">
    <property type="component" value="Unplaced"/>
</dbReference>